<accession>A0AAN9TIE0</accession>
<protein>
    <submittedName>
        <fullName evidence="1">Uncharacterized protein</fullName>
    </submittedName>
</protein>
<reference evidence="1 2" key="1">
    <citation type="submission" date="2024-03" db="EMBL/GenBank/DDBJ databases">
        <title>Adaptation during the transition from Ophiocordyceps entomopathogen to insect associate is accompanied by gene loss and intensified selection.</title>
        <authorList>
            <person name="Ward C.M."/>
            <person name="Onetto C.A."/>
            <person name="Borneman A.R."/>
        </authorList>
    </citation>
    <scope>NUCLEOTIDE SEQUENCE [LARGE SCALE GENOMIC DNA]</scope>
    <source>
        <strain evidence="1">AWRI1</strain>
        <tissue evidence="1">Single Adult Female</tissue>
    </source>
</reference>
<dbReference type="Proteomes" id="UP001367676">
    <property type="component" value="Unassembled WGS sequence"/>
</dbReference>
<dbReference type="EMBL" id="JBBCAQ010000037">
    <property type="protein sequence ID" value="KAK7573451.1"/>
    <property type="molecule type" value="Genomic_DNA"/>
</dbReference>
<evidence type="ECO:0000313" key="2">
    <source>
        <dbReference type="Proteomes" id="UP001367676"/>
    </source>
</evidence>
<evidence type="ECO:0000313" key="1">
    <source>
        <dbReference type="EMBL" id="KAK7573451.1"/>
    </source>
</evidence>
<keyword evidence="2" id="KW-1185">Reference proteome</keyword>
<comment type="caution">
    <text evidence="1">The sequence shown here is derived from an EMBL/GenBank/DDBJ whole genome shotgun (WGS) entry which is preliminary data.</text>
</comment>
<organism evidence="1 2">
    <name type="scientific">Parthenolecanium corni</name>
    <dbReference type="NCBI Taxonomy" id="536013"/>
    <lineage>
        <taxon>Eukaryota</taxon>
        <taxon>Metazoa</taxon>
        <taxon>Ecdysozoa</taxon>
        <taxon>Arthropoda</taxon>
        <taxon>Hexapoda</taxon>
        <taxon>Insecta</taxon>
        <taxon>Pterygota</taxon>
        <taxon>Neoptera</taxon>
        <taxon>Paraneoptera</taxon>
        <taxon>Hemiptera</taxon>
        <taxon>Sternorrhyncha</taxon>
        <taxon>Coccoidea</taxon>
        <taxon>Coccidae</taxon>
        <taxon>Parthenolecanium</taxon>
    </lineage>
</organism>
<name>A0AAN9TIE0_9HEMI</name>
<gene>
    <name evidence="1" type="ORF">V9T40_010642</name>
</gene>
<dbReference type="AlphaFoldDB" id="A0AAN9TIE0"/>
<sequence>MTPPGTSSVNAISAGQLYLSVRRVHVARPTGCNSRAVSVWLAVCLGYESRACASAIIDAAALCEPRAPAPAPGRHLGHYVQASGNTVMDSQRPILALQNDPDNIAKASQSQPFVNRINRRQPTIPSAHAMYRMYT</sequence>
<proteinExistence type="predicted"/>